<dbReference type="InterPro" id="IPR007527">
    <property type="entry name" value="Znf_SWIM"/>
</dbReference>
<dbReference type="InterPro" id="IPR013083">
    <property type="entry name" value="Znf_RING/FYVE/PHD"/>
</dbReference>
<evidence type="ECO:0008006" key="7">
    <source>
        <dbReference type="Google" id="ProtNLM"/>
    </source>
</evidence>
<keyword evidence="1" id="KW-0479">Metal-binding</keyword>
<dbReference type="PROSITE" id="PS50966">
    <property type="entry name" value="ZF_SWIM"/>
    <property type="match status" value="1"/>
</dbReference>
<keyword evidence="1" id="KW-0862">Zinc</keyword>
<dbReference type="CDD" id="cd16494">
    <property type="entry name" value="RING-CH-C4HC3_ZSWM2"/>
    <property type="match status" value="1"/>
</dbReference>
<feature type="compositionally biased region" description="Polar residues" evidence="2">
    <location>
        <begin position="111"/>
        <end position="124"/>
    </location>
</feature>
<dbReference type="PROSITE" id="PS50089">
    <property type="entry name" value="ZF_RING_2"/>
    <property type="match status" value="1"/>
</dbReference>
<reference evidence="5 6" key="1">
    <citation type="submission" date="2018-10" db="EMBL/GenBank/DDBJ databases">
        <title>Fifty Aureobasidium pullulans genomes reveal a recombining polyextremotolerant generalist.</title>
        <authorList>
            <person name="Gostincar C."/>
            <person name="Turk M."/>
            <person name="Zajc J."/>
            <person name="Gunde-Cimerman N."/>
        </authorList>
    </citation>
    <scope>NUCLEOTIDE SEQUENCE [LARGE SCALE GENOMIC DNA]</scope>
    <source>
        <strain evidence="5 6">EXF-3403</strain>
    </source>
</reference>
<dbReference type="GO" id="GO:0008270">
    <property type="term" value="F:zinc ion binding"/>
    <property type="evidence" value="ECO:0007669"/>
    <property type="project" value="UniProtKB-KW"/>
</dbReference>
<feature type="compositionally biased region" description="Polar residues" evidence="2">
    <location>
        <begin position="74"/>
        <end position="88"/>
    </location>
</feature>
<dbReference type="Gene3D" id="3.30.40.10">
    <property type="entry name" value="Zinc/RING finger domain, C3HC4 (zinc finger)"/>
    <property type="match status" value="1"/>
</dbReference>
<dbReference type="InterPro" id="IPR001841">
    <property type="entry name" value="Znf_RING"/>
</dbReference>
<proteinExistence type="predicted"/>
<organism evidence="5 6">
    <name type="scientific">Aureobasidium pullulans</name>
    <name type="common">Black yeast</name>
    <name type="synonym">Pullularia pullulans</name>
    <dbReference type="NCBI Taxonomy" id="5580"/>
    <lineage>
        <taxon>Eukaryota</taxon>
        <taxon>Fungi</taxon>
        <taxon>Dikarya</taxon>
        <taxon>Ascomycota</taxon>
        <taxon>Pezizomycotina</taxon>
        <taxon>Dothideomycetes</taxon>
        <taxon>Dothideomycetidae</taxon>
        <taxon>Dothideales</taxon>
        <taxon>Saccotheciaceae</taxon>
        <taxon>Aureobasidium</taxon>
    </lineage>
</organism>
<dbReference type="Proteomes" id="UP000310039">
    <property type="component" value="Unassembled WGS sequence"/>
</dbReference>
<dbReference type="EMBL" id="QZBT01000008">
    <property type="protein sequence ID" value="THZ88327.1"/>
    <property type="molecule type" value="Genomic_DNA"/>
</dbReference>
<dbReference type="PANTHER" id="PTHR21540">
    <property type="entry name" value="RING FINGER AND SWIM DOMAIN-CONTAINING PROTEIN 2"/>
    <property type="match status" value="1"/>
</dbReference>
<keyword evidence="1" id="KW-0863">Zinc-finger</keyword>
<comment type="caution">
    <text evidence="5">The sequence shown here is derived from an EMBL/GenBank/DDBJ whole genome shotgun (WGS) entry which is preliminary data.</text>
</comment>
<feature type="non-terminal residue" evidence="5">
    <location>
        <position position="1"/>
    </location>
</feature>
<dbReference type="SUPFAM" id="SSF57850">
    <property type="entry name" value="RING/U-box"/>
    <property type="match status" value="1"/>
</dbReference>
<name>A0A4S9Y8L8_AURPU</name>
<feature type="compositionally biased region" description="Low complexity" evidence="2">
    <location>
        <begin position="136"/>
        <end position="145"/>
    </location>
</feature>
<evidence type="ECO:0000313" key="6">
    <source>
        <dbReference type="Proteomes" id="UP000310039"/>
    </source>
</evidence>
<evidence type="ECO:0000259" key="3">
    <source>
        <dbReference type="PROSITE" id="PS50089"/>
    </source>
</evidence>
<feature type="region of interest" description="Disordered" evidence="2">
    <location>
        <begin position="59"/>
        <end position="195"/>
    </location>
</feature>
<feature type="domain" description="SWIM-type" evidence="4">
    <location>
        <begin position="247"/>
        <end position="281"/>
    </location>
</feature>
<accession>A0A4S9Y8L8</accession>
<protein>
    <recommendedName>
        <fullName evidence="7">SWIM-type domain-containing protein</fullName>
    </recommendedName>
</protein>
<evidence type="ECO:0000256" key="2">
    <source>
        <dbReference type="SAM" id="MobiDB-lite"/>
    </source>
</evidence>
<evidence type="ECO:0000313" key="5">
    <source>
        <dbReference type="EMBL" id="THZ88327.1"/>
    </source>
</evidence>
<dbReference type="GO" id="GO:0061630">
    <property type="term" value="F:ubiquitin protein ligase activity"/>
    <property type="evidence" value="ECO:0007669"/>
    <property type="project" value="InterPro"/>
</dbReference>
<dbReference type="PANTHER" id="PTHR21540:SF0">
    <property type="entry name" value="PHD FAMILY PROTEIN"/>
    <property type="match status" value="1"/>
</dbReference>
<dbReference type="AlphaFoldDB" id="A0A4S9Y8L8"/>
<evidence type="ECO:0000256" key="1">
    <source>
        <dbReference type="PROSITE-ProRule" id="PRU00175"/>
    </source>
</evidence>
<gene>
    <name evidence="5" type="ORF">D6C84_01064</name>
</gene>
<dbReference type="InterPro" id="IPR039903">
    <property type="entry name" value="Zswim2"/>
</dbReference>
<feature type="domain" description="RING-type" evidence="3">
    <location>
        <begin position="329"/>
        <end position="377"/>
    </location>
</feature>
<evidence type="ECO:0000259" key="4">
    <source>
        <dbReference type="PROSITE" id="PS50966"/>
    </source>
</evidence>
<sequence length="461" mass="51672">LHEAKSWFARDSELRRARHPDHHIIFNSSPRNASQNKIFNTAKSKSSLATASICLMSENVAPGPRRGGRERTSTQRYQDLQQPASSTTSKRKRLDTPNTAVDARPKKSLKSQDQADASPSNSKSAGKRVNSDNTRAKANAKTTTKSRLDGPAKDAGNFVDLTEDDDEAVSSSAKKPNRTKSQKGEEKRLKPVRKQAPQKYTTIAYRATTQRMVVIDRRRPNNDDCPHGKPHCPMEEVDLAGSTGNIYTVRITHVPECTCPDFRINRNPQCKHILYVLLKVLKAPEPLHYQAAFLTSELDEMFDHAGPLPTETVHAEDKDGKRKPIEGDCPICCEELSQETEAIVWCQAACGNNLHKTCFDQWAATKGHDQVTCPYCRTQWQNEVDGSALKGMAKAGPKNKDGYVNVAAQVGMSTRRDYSTYNEYWVRGQRRDGLIDDTTTTMIFQNTENIVCLQTFDDHYD</sequence>
<dbReference type="Pfam" id="PF13639">
    <property type="entry name" value="zf-RING_2"/>
    <property type="match status" value="1"/>
</dbReference>